<organism evidence="1 2">
    <name type="scientific">Streptomyces flavidovirens</name>
    <dbReference type="NCBI Taxonomy" id="67298"/>
    <lineage>
        <taxon>Bacteria</taxon>
        <taxon>Bacillati</taxon>
        <taxon>Actinomycetota</taxon>
        <taxon>Actinomycetes</taxon>
        <taxon>Kitasatosporales</taxon>
        <taxon>Streptomycetaceae</taxon>
        <taxon>Streptomyces</taxon>
    </lineage>
</organism>
<proteinExistence type="predicted"/>
<dbReference type="SMART" id="SM01260">
    <property type="entry name" value="LANC_like"/>
    <property type="match status" value="1"/>
</dbReference>
<accession>A0ABW6RJR9</accession>
<name>A0ABW6RJR9_9ACTN</name>
<evidence type="ECO:0000313" key="1">
    <source>
        <dbReference type="EMBL" id="MFF3341442.1"/>
    </source>
</evidence>
<gene>
    <name evidence="1" type="ORF">ACFYWW_22415</name>
</gene>
<sequence length="391" mass="42126">MAYETAAPATIRDQVHRVAVQYLEQWVTTRDRDGHSCDPGIPVLAHLVADSHAAPTAVATWARSAGRGPSHPALYDGGLAGTLVGLRLGARFHPALHQVADRVASHLSGRLPAYRTRDVAFPDYDLISGPSGTLLALCTGEPTAEHLRPLATHLVRLCDERELPRLRAGQYERHPYLAWMHSRINTGMGHGVSGVVTALTAALRRLGPDTEISEALTRATHWLIRQAYTDDRGIRTWPGATGPDHRPPAHAEPRQAWCYGTPGVAWALWDAADALGTSTAADWAAAAFTTLAERYDETFHLFGDAPADRLGLCHGAAGVLAIADAFDRHAGLPAAAALKERLVHHLTTQLPSHPPTDWPTDLLTGLPGVLSALLTVTQEAPRTWLPCLGLR</sequence>
<reference evidence="1 2" key="1">
    <citation type="submission" date="2024-10" db="EMBL/GenBank/DDBJ databases">
        <title>The Natural Products Discovery Center: Release of the First 8490 Sequenced Strains for Exploring Actinobacteria Biosynthetic Diversity.</title>
        <authorList>
            <person name="Kalkreuter E."/>
            <person name="Kautsar S.A."/>
            <person name="Yang D."/>
            <person name="Bader C.D."/>
            <person name="Teijaro C.N."/>
            <person name="Fluegel L."/>
            <person name="Davis C.M."/>
            <person name="Simpson J.R."/>
            <person name="Lauterbach L."/>
            <person name="Steele A.D."/>
            <person name="Gui C."/>
            <person name="Meng S."/>
            <person name="Li G."/>
            <person name="Viehrig K."/>
            <person name="Ye F."/>
            <person name="Su P."/>
            <person name="Kiefer A.F."/>
            <person name="Nichols A."/>
            <person name="Cepeda A.J."/>
            <person name="Yan W."/>
            <person name="Fan B."/>
            <person name="Jiang Y."/>
            <person name="Adhikari A."/>
            <person name="Zheng C.-J."/>
            <person name="Schuster L."/>
            <person name="Cowan T.M."/>
            <person name="Smanski M.J."/>
            <person name="Chevrette M.G."/>
            <person name="De Carvalho L.P.S."/>
            <person name="Shen B."/>
        </authorList>
    </citation>
    <scope>NUCLEOTIDE SEQUENCE [LARGE SCALE GENOMIC DNA]</scope>
    <source>
        <strain evidence="1 2">NPDC003029</strain>
    </source>
</reference>
<dbReference type="RefSeq" id="WP_355721256.1">
    <property type="nucleotide sequence ID" value="NZ_JBEXNP010000010.1"/>
</dbReference>
<dbReference type="PRINTS" id="PR01955">
    <property type="entry name" value="LANCFRANKIA"/>
</dbReference>
<dbReference type="Proteomes" id="UP001601976">
    <property type="component" value="Unassembled WGS sequence"/>
</dbReference>
<dbReference type="Pfam" id="PF05147">
    <property type="entry name" value="LANC_like"/>
    <property type="match status" value="1"/>
</dbReference>
<dbReference type="InterPro" id="IPR007822">
    <property type="entry name" value="LANC-like"/>
</dbReference>
<protein>
    <submittedName>
        <fullName evidence="1">Lanthionine synthetase LanC family protein</fullName>
    </submittedName>
</protein>
<dbReference type="Gene3D" id="1.50.10.20">
    <property type="match status" value="1"/>
</dbReference>
<comment type="caution">
    <text evidence="1">The sequence shown here is derived from an EMBL/GenBank/DDBJ whole genome shotgun (WGS) entry which is preliminary data.</text>
</comment>
<keyword evidence="2" id="KW-1185">Reference proteome</keyword>
<dbReference type="EMBL" id="JBIAPK010000007">
    <property type="protein sequence ID" value="MFF3341442.1"/>
    <property type="molecule type" value="Genomic_DNA"/>
</dbReference>
<evidence type="ECO:0000313" key="2">
    <source>
        <dbReference type="Proteomes" id="UP001601976"/>
    </source>
</evidence>
<dbReference type="PRINTS" id="PR01950">
    <property type="entry name" value="LANCSUPER"/>
</dbReference>
<dbReference type="SUPFAM" id="SSF158745">
    <property type="entry name" value="LanC-like"/>
    <property type="match status" value="1"/>
</dbReference>